<reference evidence="9" key="1">
    <citation type="submission" date="2016-01" db="EMBL/GenBank/DDBJ databases">
        <title>Reference transcriptome for the parasite Schistocephalus solidus: insights into the molecular evolution of parasitism.</title>
        <authorList>
            <person name="Hebert F.O."/>
            <person name="Grambauer S."/>
            <person name="Barber I."/>
            <person name="Landry C.R."/>
            <person name="Aubin-Horth N."/>
        </authorList>
    </citation>
    <scope>NUCLEOTIDE SEQUENCE</scope>
</reference>
<dbReference type="SMART" id="SM00726">
    <property type="entry name" value="UIM"/>
    <property type="match status" value="2"/>
</dbReference>
<feature type="compositionally biased region" description="Gly residues" evidence="7">
    <location>
        <begin position="157"/>
        <end position="170"/>
    </location>
</feature>
<name>A0A0X3PFM0_SCHSO</name>
<dbReference type="AlphaFoldDB" id="A0A0X3PFM0"/>
<dbReference type="FunFam" id="1.25.40.90:FF:000006">
    <property type="entry name" value="Clathrin interactor 1"/>
    <property type="match status" value="1"/>
</dbReference>
<evidence type="ECO:0000256" key="5">
    <source>
        <dbReference type="ARBA" id="ARBA00023121"/>
    </source>
</evidence>
<protein>
    <recommendedName>
        <fullName evidence="8">ENTH domain-containing protein</fullName>
    </recommendedName>
</protein>
<dbReference type="SUPFAM" id="SSF48464">
    <property type="entry name" value="ENTH/VHS domain"/>
    <property type="match status" value="1"/>
</dbReference>
<keyword evidence="3" id="KW-0963">Cytoplasm</keyword>
<feature type="region of interest" description="Disordered" evidence="7">
    <location>
        <begin position="157"/>
        <end position="206"/>
    </location>
</feature>
<dbReference type="InterPro" id="IPR003903">
    <property type="entry name" value="UIM_dom"/>
</dbReference>
<dbReference type="SMART" id="SM00273">
    <property type="entry name" value="ENTH"/>
    <property type="match status" value="1"/>
</dbReference>
<comment type="similarity">
    <text evidence="2">Belongs to the epsin family.</text>
</comment>
<dbReference type="CDD" id="cd22249">
    <property type="entry name" value="UDM1_RNF168_RNF169-like"/>
    <property type="match status" value="1"/>
</dbReference>
<evidence type="ECO:0000256" key="7">
    <source>
        <dbReference type="SAM" id="MobiDB-lite"/>
    </source>
</evidence>
<dbReference type="GO" id="GO:0030276">
    <property type="term" value="F:clathrin binding"/>
    <property type="evidence" value="ECO:0007669"/>
    <property type="project" value="TreeGrafter"/>
</dbReference>
<feature type="domain" description="ENTH" evidence="8">
    <location>
        <begin position="10"/>
        <end position="141"/>
    </location>
</feature>
<comment type="subcellular location">
    <subcellularLocation>
        <location evidence="1">Cytoplasm</location>
    </subcellularLocation>
</comment>
<feature type="region of interest" description="Disordered" evidence="7">
    <location>
        <begin position="569"/>
        <end position="589"/>
    </location>
</feature>
<dbReference type="GO" id="GO:0005768">
    <property type="term" value="C:endosome"/>
    <property type="evidence" value="ECO:0007669"/>
    <property type="project" value="TreeGrafter"/>
</dbReference>
<dbReference type="InterPro" id="IPR008942">
    <property type="entry name" value="ENTH_VHS"/>
</dbReference>
<evidence type="ECO:0000259" key="8">
    <source>
        <dbReference type="PROSITE" id="PS50942"/>
    </source>
</evidence>
<keyword evidence="6" id="KW-0175">Coiled coil</keyword>
<evidence type="ECO:0000256" key="3">
    <source>
        <dbReference type="ARBA" id="ARBA00022490"/>
    </source>
</evidence>
<dbReference type="InterPro" id="IPR013809">
    <property type="entry name" value="ENTH"/>
</dbReference>
<dbReference type="PROSITE" id="PS50942">
    <property type="entry name" value="ENTH"/>
    <property type="match status" value="1"/>
</dbReference>
<dbReference type="PROSITE" id="PS50330">
    <property type="entry name" value="UIM"/>
    <property type="match status" value="1"/>
</dbReference>
<proteinExistence type="inferred from homology"/>
<dbReference type="PANTHER" id="PTHR12276:SF115">
    <property type="entry name" value="FI19443P1"/>
    <property type="match status" value="1"/>
</dbReference>
<keyword evidence="4" id="KW-0597">Phosphoprotein</keyword>
<dbReference type="GO" id="GO:0005886">
    <property type="term" value="C:plasma membrane"/>
    <property type="evidence" value="ECO:0007669"/>
    <property type="project" value="TreeGrafter"/>
</dbReference>
<dbReference type="PANTHER" id="PTHR12276">
    <property type="entry name" value="EPSIN/ENT-RELATED"/>
    <property type="match status" value="1"/>
</dbReference>
<sequence length="589" mass="63295">MMPLQRHIKNVVHNYSDVERKVREATSNDPWGPSSTLMSEIADQTYHVIPFTEIMQMIWKRLNDKNKNWRHVYKALTLLEYIIKTGSENVARQCQENIHAIETLMDFYYVDEGKDVGRHVREKAYAVNTLLRDKERLQEERKKAQLARSRLERGGFGATTGSLGGVGDGSYAGLSPQASTRRPLSATERRPSSQPSLSGTAPDIESALPQSYGEEELQLQLALAISREEHEQEMRKRQEEEAKEALKLQMVLEQSKREEQNRSAMAAAQETLVSTTATSVATAVTNPATAPGGGLFNLIDTSLSAAPANAPDPWTPVALPISPPPNSQPRNVHLPHHSQSFALEGRSSVAAAATAPPSNALTLLDDAWTPRNPPAQSVEKDINPWASLDPLLTSAPGTTNGLHPSPLHNGTSLCLSATPATALGDGSCANTSSAAANANECCTSRKRDPADFLGEHKDLVDLEKLVDRAPSSTNPFAVASRSPTLTNTNPFSANLPPKPSLNELTMGATGPAPLALTMGPANSAFAVPAPQLRQNFGIFPAAAPGVSASGGFGYQPTAAASAAAFQPKPYGQFGQQQQQQHQSSLNPFT</sequence>
<accession>A0A0X3PFM0</accession>
<feature type="compositionally biased region" description="Low complexity" evidence="7">
    <location>
        <begin position="571"/>
        <end position="582"/>
    </location>
</feature>
<gene>
    <name evidence="9" type="ORF">TR158668</name>
</gene>
<feature type="coiled-coil region" evidence="6">
    <location>
        <begin position="127"/>
        <end position="154"/>
    </location>
</feature>
<evidence type="ECO:0000313" key="9">
    <source>
        <dbReference type="EMBL" id="JAP46056.1"/>
    </source>
</evidence>
<feature type="region of interest" description="Disordered" evidence="7">
    <location>
        <begin position="472"/>
        <end position="491"/>
    </location>
</feature>
<evidence type="ECO:0000256" key="4">
    <source>
        <dbReference type="ARBA" id="ARBA00022553"/>
    </source>
</evidence>
<dbReference type="EMBL" id="GEEE01017169">
    <property type="protein sequence ID" value="JAP46056.1"/>
    <property type="molecule type" value="Transcribed_RNA"/>
</dbReference>
<keyword evidence="5" id="KW-0446">Lipid-binding</keyword>
<organism evidence="9">
    <name type="scientific">Schistocephalus solidus</name>
    <name type="common">Tapeworm</name>
    <dbReference type="NCBI Taxonomy" id="70667"/>
    <lineage>
        <taxon>Eukaryota</taxon>
        <taxon>Metazoa</taxon>
        <taxon>Spiralia</taxon>
        <taxon>Lophotrochozoa</taxon>
        <taxon>Platyhelminthes</taxon>
        <taxon>Cestoda</taxon>
        <taxon>Eucestoda</taxon>
        <taxon>Diphyllobothriidea</taxon>
        <taxon>Diphyllobothriidae</taxon>
        <taxon>Schistocephalus</taxon>
    </lineage>
</organism>
<dbReference type="GO" id="GO:0005543">
    <property type="term" value="F:phospholipid binding"/>
    <property type="evidence" value="ECO:0007669"/>
    <property type="project" value="TreeGrafter"/>
</dbReference>
<dbReference type="Gene3D" id="1.25.40.90">
    <property type="match status" value="1"/>
</dbReference>
<evidence type="ECO:0000256" key="6">
    <source>
        <dbReference type="SAM" id="Coils"/>
    </source>
</evidence>
<dbReference type="GO" id="GO:0030125">
    <property type="term" value="C:clathrin vesicle coat"/>
    <property type="evidence" value="ECO:0007669"/>
    <property type="project" value="TreeGrafter"/>
</dbReference>
<dbReference type="CDD" id="cd16990">
    <property type="entry name" value="ENTH_Epsin"/>
    <property type="match status" value="1"/>
</dbReference>
<evidence type="ECO:0000256" key="2">
    <source>
        <dbReference type="ARBA" id="ARBA00010130"/>
    </source>
</evidence>
<dbReference type="GO" id="GO:0006897">
    <property type="term" value="P:endocytosis"/>
    <property type="evidence" value="ECO:0007669"/>
    <property type="project" value="TreeGrafter"/>
</dbReference>
<dbReference type="Pfam" id="PF01417">
    <property type="entry name" value="ENTH"/>
    <property type="match status" value="1"/>
</dbReference>
<evidence type="ECO:0000256" key="1">
    <source>
        <dbReference type="ARBA" id="ARBA00004496"/>
    </source>
</evidence>